<keyword evidence="2" id="KW-1185">Reference proteome</keyword>
<accession>A0ABU8CBB9</accession>
<dbReference type="RefSeq" id="WP_335737189.1">
    <property type="nucleotide sequence ID" value="NZ_JALAAR010000016.1"/>
</dbReference>
<evidence type="ECO:0000313" key="2">
    <source>
        <dbReference type="Proteomes" id="UP001375382"/>
    </source>
</evidence>
<name>A0ABU8CBB9_9GAMM</name>
<dbReference type="Proteomes" id="UP001375382">
    <property type="component" value="Unassembled WGS sequence"/>
</dbReference>
<dbReference type="EMBL" id="JALAAR010000016">
    <property type="protein sequence ID" value="MEH8018788.1"/>
    <property type="molecule type" value="Genomic_DNA"/>
</dbReference>
<sequence>MSKLLEPFSAMFGIFTDKRKANKVYTNLMPSLEFVMTIKGRNSAEARGLLAILAGLPASGAKSVNFAKKYLHNPDGWKELPANPDDIPFGHWH</sequence>
<evidence type="ECO:0000313" key="1">
    <source>
        <dbReference type="EMBL" id="MEH8018788.1"/>
    </source>
</evidence>
<protein>
    <submittedName>
        <fullName evidence="1">Uncharacterized protein</fullName>
    </submittedName>
</protein>
<comment type="caution">
    <text evidence="1">The sequence shown here is derived from an EMBL/GenBank/DDBJ whole genome shotgun (WGS) entry which is preliminary data.</text>
</comment>
<gene>
    <name evidence="1" type="ORF">MN202_16215</name>
</gene>
<proteinExistence type="predicted"/>
<organism evidence="1 2">
    <name type="scientific">Rheinheimera muenzenbergensis</name>
    <dbReference type="NCBI Taxonomy" id="1193628"/>
    <lineage>
        <taxon>Bacteria</taxon>
        <taxon>Pseudomonadati</taxon>
        <taxon>Pseudomonadota</taxon>
        <taxon>Gammaproteobacteria</taxon>
        <taxon>Chromatiales</taxon>
        <taxon>Chromatiaceae</taxon>
        <taxon>Rheinheimera</taxon>
    </lineage>
</organism>
<reference evidence="1 2" key="1">
    <citation type="journal article" date="2023" name="Ecotoxicol. Environ. Saf.">
        <title>Mercury remediation potential of mercury-resistant strain Rheinheimera metallidurans sp. nov. isolated from a municipal waste dumping site.</title>
        <authorList>
            <person name="Yadav V."/>
            <person name="Manjhi A."/>
            <person name="Vadakedath N."/>
        </authorList>
    </citation>
    <scope>NUCLEOTIDE SEQUENCE [LARGE SCALE GENOMIC DNA]</scope>
    <source>
        <strain evidence="1 2">E-49</strain>
    </source>
</reference>